<feature type="region of interest" description="Disordered" evidence="1">
    <location>
        <begin position="41"/>
        <end position="98"/>
    </location>
</feature>
<dbReference type="SUPFAM" id="SSF52799">
    <property type="entry name" value="(Phosphotyrosine protein) phosphatases II"/>
    <property type="match status" value="3"/>
</dbReference>
<dbReference type="Proteomes" id="UP000274922">
    <property type="component" value="Unassembled WGS sequence"/>
</dbReference>
<dbReference type="InterPro" id="IPR050561">
    <property type="entry name" value="PTP"/>
</dbReference>
<dbReference type="Pfam" id="PF14566">
    <property type="entry name" value="PTPlike_phytase"/>
    <property type="match status" value="3"/>
</dbReference>
<name>A0A4P9X776_9FUNG</name>
<proteinExistence type="predicted"/>
<dbReference type="Gene3D" id="3.90.190.10">
    <property type="entry name" value="Protein tyrosine phosphatase superfamily"/>
    <property type="match status" value="3"/>
</dbReference>
<feature type="compositionally biased region" description="Low complexity" evidence="1">
    <location>
        <begin position="13"/>
        <end position="29"/>
    </location>
</feature>
<gene>
    <name evidence="2" type="ORF">CXG81DRAFT_12437</name>
</gene>
<accession>A0A4P9X776</accession>
<feature type="region of interest" description="Disordered" evidence="1">
    <location>
        <begin position="1236"/>
        <end position="1262"/>
    </location>
</feature>
<reference evidence="3" key="1">
    <citation type="journal article" date="2018" name="Nat. Microbiol.">
        <title>Leveraging single-cell genomics to expand the fungal tree of life.</title>
        <authorList>
            <person name="Ahrendt S.R."/>
            <person name="Quandt C.A."/>
            <person name="Ciobanu D."/>
            <person name="Clum A."/>
            <person name="Salamov A."/>
            <person name="Andreopoulos B."/>
            <person name="Cheng J.F."/>
            <person name="Woyke T."/>
            <person name="Pelin A."/>
            <person name="Henrissat B."/>
            <person name="Reynolds N.K."/>
            <person name="Benny G.L."/>
            <person name="Smith M.E."/>
            <person name="James T.Y."/>
            <person name="Grigoriev I.V."/>
        </authorList>
    </citation>
    <scope>NUCLEOTIDE SEQUENCE [LARGE SCALE GENOMIC DNA]</scope>
    <source>
        <strain evidence="3">ATCC 52028</strain>
    </source>
</reference>
<dbReference type="EMBL" id="ML014186">
    <property type="protein sequence ID" value="RKP01076.1"/>
    <property type="molecule type" value="Genomic_DNA"/>
</dbReference>
<dbReference type="OrthoDB" id="66369at2759"/>
<feature type="compositionally biased region" description="Basic residues" evidence="1">
    <location>
        <begin position="61"/>
        <end position="73"/>
    </location>
</feature>
<evidence type="ECO:0000256" key="1">
    <source>
        <dbReference type="SAM" id="MobiDB-lite"/>
    </source>
</evidence>
<dbReference type="InterPro" id="IPR029021">
    <property type="entry name" value="Prot-tyrosine_phosphatase-like"/>
</dbReference>
<evidence type="ECO:0000313" key="2">
    <source>
        <dbReference type="EMBL" id="RKP01076.1"/>
    </source>
</evidence>
<dbReference type="PANTHER" id="PTHR23339">
    <property type="entry name" value="TYROSINE SPECIFIC PROTEIN PHOSPHATASE AND DUAL SPECIFICITY PROTEIN PHOSPHATASE"/>
    <property type="match status" value="1"/>
</dbReference>
<evidence type="ECO:0000313" key="3">
    <source>
        <dbReference type="Proteomes" id="UP000274922"/>
    </source>
</evidence>
<feature type="compositionally biased region" description="Low complexity" evidence="1">
    <location>
        <begin position="1247"/>
        <end position="1261"/>
    </location>
</feature>
<evidence type="ECO:0008006" key="4">
    <source>
        <dbReference type="Google" id="ProtNLM"/>
    </source>
</evidence>
<feature type="region of interest" description="Disordered" evidence="1">
    <location>
        <begin position="1"/>
        <end position="29"/>
    </location>
</feature>
<feature type="compositionally biased region" description="Gly residues" evidence="1">
    <location>
        <begin position="85"/>
        <end position="95"/>
    </location>
</feature>
<protein>
    <recommendedName>
        <fullName evidence="4">Inositol hexakisphosphate-domain-containing protein</fullName>
    </recommendedName>
</protein>
<sequence>MAPQETASHGRVAESAAPASASTGSATATAATTPFRHLRRLSSQHQAHHGRHHSSAAPTPTHHHHHHHHHAHHLVKEASHALGGSSSGSSGGGDGVATATGASPHPIYDFTLQLCRSASHFVQTRAGVVLGRNTILKADTFASALNTHLDFYAQGAGNFRIMDHNVIGVAQPTVTGIKTILTLLSAHQGRIVYWLSGREEPVIYINQKPFVLRDAERPLARLTTFSGINAERLEGLERRLKDDILREAQRHHALLLVHEETPDGRLLPTWVCPDAVQTTSEVFAELLQRGFQVQYFRIPISPEQSPEDRYLDEFIRRIRSTHSSDALVFNCGSMGRGRTTFTMTVALILKRAQMLREGRLDPYPTLDAFPGSSLAHGGAPARQILWLVGLLERHGLSGSDWILQRASRLDDLQTAFRGDYAEIRTLVSLSDQGPHLKRMVDKIIDHCDIFSQLRDMILIHRIRYSMTGAESALEAARHALERYFFLILIAQYVHENVETDFARSVSQWIAGRPEVVGMLRRLRSRTDKLRLFRPVHDLSPSQGDAELAAAMLFGSGRAIRPSAFETKAIPRGELPNGHAKYAIEHEMERHVISHRQGLVLAPHTVLKEDLWKSPDLPERERLNFRQIAGRRFFAVAQPPVAALEHLLTEIPGKVVWINLREEPLIYIGGLPFVLRDEHATLRNIKSYAGVTSLRLERMESHLKTDCLTEAARFDNRILVHDETSDGKILAYWRACGQAAGQNGQARGGGGGSGGGDADVLTLLEVMTSGLVPSLSSQLIRFARLPITAEHPPDESDCDALLEMMTSYGPDTHFIVNCQRGMGRSTMCAVLMVLIEDWQRGIPLAATAAPKPMHHYRVVHALLRVIRQGLEIKNTVDAAIDLCGEPVNLRDSIDTWRQRAEGEQDPDRKREAAHHGRMLLRRYFWLIMFRAYLNDYRHGEGLPGFRAWRLRHRELDTILSDLLPSHLDPLVPVAELVAGDGLALSSEVIDVMNSRSGAVLGPQMILKYDLFPGAQKMTLREKIEGAPNFREIPLGTRAASHASSSAVMAKCHRLFGIGMPTRDAMRTVVSKMDRPLRWTSLREEPVLYVNGKPYVLRMFHDPMCNLEATGINAERVEQMETQMKHDALQELQRYHGRLLLHDEQGMDVVPIWETASPEAIQTPRDVYDELRADGYRVEYTRLPITDEQAPIPDVFDAFLRAFLEQAPDMNTMFNCQMGRGRTTTGLVVTCLMERIIGRKPPDGPTPTSMSSLGLGSASVASSPTDGRMGLHGAFLPASSDAEHDGRARYLRGEYRLILSLIALLSSGQVAKALTDEALDRCEAIQNLRSAIYDYRLRVAAMDPAADPRAYERVMRVGINYLIRYFYLICFCNYLLDIWGLPEERGPGSSGLALDTTTVSASTSSPASPASPAPRPTDIASLPETYSAWLRARREIINLVHQQPQSLD</sequence>
<organism evidence="2 3">
    <name type="scientific">Caulochytrium protostelioides</name>
    <dbReference type="NCBI Taxonomy" id="1555241"/>
    <lineage>
        <taxon>Eukaryota</taxon>
        <taxon>Fungi</taxon>
        <taxon>Fungi incertae sedis</taxon>
        <taxon>Chytridiomycota</taxon>
        <taxon>Chytridiomycota incertae sedis</taxon>
        <taxon>Chytridiomycetes</taxon>
        <taxon>Caulochytriales</taxon>
        <taxon>Caulochytriaceae</taxon>
        <taxon>Caulochytrium</taxon>
    </lineage>
</organism>
<keyword evidence="3" id="KW-1185">Reference proteome</keyword>
<dbReference type="SMART" id="SM01301">
    <property type="entry name" value="PTPlike_phytase"/>
    <property type="match status" value="3"/>
</dbReference>
<feature type="compositionally biased region" description="Low complexity" evidence="1">
    <location>
        <begin position="1394"/>
        <end position="1406"/>
    </location>
</feature>
<feature type="compositionally biased region" description="Basic residues" evidence="1">
    <location>
        <begin position="41"/>
        <end position="54"/>
    </location>
</feature>
<feature type="region of interest" description="Disordered" evidence="1">
    <location>
        <begin position="1390"/>
        <end position="1417"/>
    </location>
</feature>